<dbReference type="RefSeq" id="WP_000039579.1">
    <property type="nucleotide sequence ID" value="NZ_PSSR01000002.1"/>
</dbReference>
<feature type="domain" description="Polysaccharide pyruvyl transferase" evidence="1">
    <location>
        <begin position="15"/>
        <end position="303"/>
    </location>
</feature>
<organism evidence="2">
    <name type="scientific">Shigella boydii</name>
    <dbReference type="NCBI Taxonomy" id="621"/>
    <lineage>
        <taxon>Bacteria</taxon>
        <taxon>Pseudomonadati</taxon>
        <taxon>Pseudomonadota</taxon>
        <taxon>Gammaproteobacteria</taxon>
        <taxon>Enterobacterales</taxon>
        <taxon>Enterobacteriaceae</taxon>
        <taxon>Shigella</taxon>
    </lineage>
</organism>
<evidence type="ECO:0000313" key="2">
    <source>
        <dbReference type="EMBL" id="ABI55341.1"/>
    </source>
</evidence>
<name>Q09KP8_SHIBO</name>
<sequence length="367" mass="42313">MSKKVGIVTLPLVSNYGGILQCLALNFVLRKLGYKVTLIDIKPRPPVIKGIILNILSRCPFQNIKGIREQYVKEKKNENTISKYINNRTGKITDSSGLEKAFNNLDLDAVIVGSDQVWRYEYINNDMYAAYFLNFVKEKKCKKISYAASFGVDNWNHENKRSVTQKLLSQFDAISVREISGVQICNNEFAVKNVEHVLDPTMLDLTFYDELLDGVNEKKEFDKKYLLKYVLDEKDIADNISLLINKKYGLSNEVNILGKGKNYSIEEWVLAFKKATYIVTDSFHGMVFSILFNKNFIVIGNKSRGLSRFVSLLGKLDLLDRLFYPEEIINNKRLIEILHKDIDYCNVNELIKNWRGNSIRFLKTNLN</sequence>
<gene>
    <name evidence="2" type="primary">wfaX</name>
</gene>
<protein>
    <submittedName>
        <fullName evidence="2">WfaX</fullName>
    </submittedName>
</protein>
<accession>Q09KP8</accession>
<dbReference type="AlphaFoldDB" id="Q09KP8"/>
<dbReference type="EMBL" id="DQ875941">
    <property type="protein sequence ID" value="ABI55341.1"/>
    <property type="molecule type" value="Genomic_DNA"/>
</dbReference>
<reference evidence="2" key="1">
    <citation type="journal article" date="2006" name="Biochem. Biophys. Res. Commun.">
        <title>Structural and genetic characterization of Shigella boydii type 17 O antigen and confirmation of two new genes involved in the synthesis of glucolactilic acid.</title>
        <authorList>
            <person name="Senchenkova S.N."/>
            <person name="Feng L."/>
            <person name="Wang Q."/>
            <person name="Perepelov A.V."/>
            <person name="Qin D."/>
            <person name="Shevelev S.D."/>
            <person name="Ren Y."/>
            <person name="Shashkov A.S."/>
            <person name="Knirel Y.A."/>
            <person name="Wang L."/>
        </authorList>
    </citation>
    <scope>NUCLEOTIDE SEQUENCE</scope>
</reference>
<dbReference type="InterPro" id="IPR007345">
    <property type="entry name" value="Polysacch_pyruvyl_Trfase"/>
</dbReference>
<evidence type="ECO:0000259" key="1">
    <source>
        <dbReference type="Pfam" id="PF04230"/>
    </source>
</evidence>
<dbReference type="Pfam" id="PF04230">
    <property type="entry name" value="PS_pyruv_trans"/>
    <property type="match status" value="1"/>
</dbReference>
<proteinExistence type="predicted"/>